<sequence>MSASSSTSAAAAKPTGKQPISVLDDDEFEEFENEWTAPKSANKEALWQDDWDDDDLTDVFSQQLRAELDKVAAASGVAAMKQ</sequence>
<evidence type="ECO:0000313" key="4">
    <source>
        <dbReference type="Proteomes" id="UP000054408"/>
    </source>
</evidence>
<accession>A0A0L0DKI5</accession>
<protein>
    <recommendedName>
        <fullName evidence="5">26S proteasome complex subunit DSS1</fullName>
    </recommendedName>
</protein>
<evidence type="ECO:0000256" key="2">
    <source>
        <dbReference type="SAM" id="MobiDB-lite"/>
    </source>
</evidence>
<evidence type="ECO:0008006" key="5">
    <source>
        <dbReference type="Google" id="ProtNLM"/>
    </source>
</evidence>
<dbReference type="GO" id="GO:0008541">
    <property type="term" value="C:proteasome regulatory particle, lid subcomplex"/>
    <property type="evidence" value="ECO:0007669"/>
    <property type="project" value="InterPro"/>
</dbReference>
<dbReference type="GO" id="GO:0006406">
    <property type="term" value="P:mRNA export from nucleus"/>
    <property type="evidence" value="ECO:0007669"/>
    <property type="project" value="InterPro"/>
</dbReference>
<dbReference type="SMART" id="SM01385">
    <property type="entry name" value="DSS1_SEM1"/>
    <property type="match status" value="1"/>
</dbReference>
<keyword evidence="4" id="KW-1185">Reference proteome</keyword>
<dbReference type="OMA" id="QIPNGNT"/>
<dbReference type="Proteomes" id="UP000054408">
    <property type="component" value="Unassembled WGS sequence"/>
</dbReference>
<dbReference type="Pfam" id="PF05160">
    <property type="entry name" value="DSS1_SEM1"/>
    <property type="match status" value="1"/>
</dbReference>
<gene>
    <name evidence="3" type="ORF">AMSG_07981</name>
</gene>
<dbReference type="AlphaFoldDB" id="A0A0L0DKI5"/>
<dbReference type="PANTHER" id="PTHR16771:SF0">
    <property type="entry name" value="26S PROTEASOME COMPLEX SUBUNIT SEM1"/>
    <property type="match status" value="1"/>
</dbReference>
<comment type="similarity">
    <text evidence="1">Belongs to the DSS1/SEM1 family.</text>
</comment>
<organism evidence="3 4">
    <name type="scientific">Thecamonas trahens ATCC 50062</name>
    <dbReference type="NCBI Taxonomy" id="461836"/>
    <lineage>
        <taxon>Eukaryota</taxon>
        <taxon>Apusozoa</taxon>
        <taxon>Apusomonadida</taxon>
        <taxon>Apusomonadidae</taxon>
        <taxon>Thecamonas</taxon>
    </lineage>
</organism>
<feature type="region of interest" description="Disordered" evidence="2">
    <location>
        <begin position="1"/>
        <end position="22"/>
    </location>
</feature>
<feature type="compositionally biased region" description="Low complexity" evidence="2">
    <location>
        <begin position="1"/>
        <end position="12"/>
    </location>
</feature>
<evidence type="ECO:0000256" key="1">
    <source>
        <dbReference type="ARBA" id="ARBA00034491"/>
    </source>
</evidence>
<dbReference type="GO" id="GO:0043248">
    <property type="term" value="P:proteasome assembly"/>
    <property type="evidence" value="ECO:0007669"/>
    <property type="project" value="InterPro"/>
</dbReference>
<proteinExistence type="inferred from homology"/>
<reference evidence="3 4" key="1">
    <citation type="submission" date="2010-05" db="EMBL/GenBank/DDBJ databases">
        <title>The Genome Sequence of Thecamonas trahens ATCC 50062.</title>
        <authorList>
            <consortium name="The Broad Institute Genome Sequencing Platform"/>
            <person name="Russ C."/>
            <person name="Cuomo C."/>
            <person name="Shea T."/>
            <person name="Young S.K."/>
            <person name="Zeng Q."/>
            <person name="Koehrsen M."/>
            <person name="Haas B."/>
            <person name="Borodovsky M."/>
            <person name="Guigo R."/>
            <person name="Alvarado L."/>
            <person name="Berlin A."/>
            <person name="Bochicchio J."/>
            <person name="Borenstein D."/>
            <person name="Chapman S."/>
            <person name="Chen Z."/>
            <person name="Freedman E."/>
            <person name="Gellesch M."/>
            <person name="Goldberg J."/>
            <person name="Griggs A."/>
            <person name="Gujja S."/>
            <person name="Heilman E."/>
            <person name="Heiman D."/>
            <person name="Hepburn T."/>
            <person name="Howarth C."/>
            <person name="Jen D."/>
            <person name="Larson L."/>
            <person name="Mehta T."/>
            <person name="Park D."/>
            <person name="Pearson M."/>
            <person name="Roberts A."/>
            <person name="Saif S."/>
            <person name="Shenoy N."/>
            <person name="Sisk P."/>
            <person name="Stolte C."/>
            <person name="Sykes S."/>
            <person name="Thomson T."/>
            <person name="Walk T."/>
            <person name="White J."/>
            <person name="Yandava C."/>
            <person name="Burger G."/>
            <person name="Gray M.W."/>
            <person name="Holland P.W.H."/>
            <person name="King N."/>
            <person name="Lang F.B.F."/>
            <person name="Roger A.J."/>
            <person name="Ruiz-Trillo I."/>
            <person name="Lander E."/>
            <person name="Nusbaum C."/>
        </authorList>
    </citation>
    <scope>NUCLEOTIDE SEQUENCE [LARGE SCALE GENOMIC DNA]</scope>
    <source>
        <strain evidence="3 4">ATCC 50062</strain>
    </source>
</reference>
<name>A0A0L0DKI5_THETB</name>
<dbReference type="RefSeq" id="XP_013755741.1">
    <property type="nucleotide sequence ID" value="XM_013900287.1"/>
</dbReference>
<dbReference type="GeneID" id="25566777"/>
<dbReference type="InterPro" id="IPR007834">
    <property type="entry name" value="DSS1_SEM1"/>
</dbReference>
<dbReference type="PANTHER" id="PTHR16771">
    <property type="entry name" value="26 PROTEASOME COMPLEX SUBUNIT DSS1"/>
    <property type="match status" value="1"/>
</dbReference>
<dbReference type="GO" id="GO:0000724">
    <property type="term" value="P:double-strand break repair via homologous recombination"/>
    <property type="evidence" value="ECO:0007669"/>
    <property type="project" value="TreeGrafter"/>
</dbReference>
<evidence type="ECO:0000313" key="3">
    <source>
        <dbReference type="EMBL" id="KNC51883.1"/>
    </source>
</evidence>
<dbReference type="EMBL" id="GL349470">
    <property type="protein sequence ID" value="KNC51883.1"/>
    <property type="molecule type" value="Genomic_DNA"/>
</dbReference>